<gene>
    <name evidence="1" type="ordered locus">ELI_14450</name>
</gene>
<dbReference type="EMBL" id="CP000157">
    <property type="protein sequence ID" value="ABC64982.1"/>
    <property type="molecule type" value="Genomic_DNA"/>
</dbReference>
<dbReference type="RefSeq" id="WP_011415804.1">
    <property type="nucleotide sequence ID" value="NC_007722.1"/>
</dbReference>
<dbReference type="HOGENOM" id="CLU_3233379_0_0_5"/>
<accession>Q2N5Q9</accession>
<evidence type="ECO:0000313" key="2">
    <source>
        <dbReference type="Proteomes" id="UP000008808"/>
    </source>
</evidence>
<dbReference type="Proteomes" id="UP000008808">
    <property type="component" value="Chromosome"/>
</dbReference>
<proteinExistence type="predicted"/>
<evidence type="ECO:0000313" key="1">
    <source>
        <dbReference type="EMBL" id="ABC64982.1"/>
    </source>
</evidence>
<dbReference type="KEGG" id="eli:ELI_14450"/>
<keyword evidence="2" id="KW-1185">Reference proteome</keyword>
<dbReference type="AlphaFoldDB" id="Q2N5Q9"/>
<reference evidence="2" key="1">
    <citation type="journal article" date="2009" name="J. Bacteriol.">
        <title>Complete genome sequence of Erythrobacter litoralis HTCC2594.</title>
        <authorList>
            <person name="Oh H.M."/>
            <person name="Giovannoni S.J."/>
            <person name="Ferriera S."/>
            <person name="Johnson J."/>
            <person name="Cho J.C."/>
        </authorList>
    </citation>
    <scope>NUCLEOTIDE SEQUENCE [LARGE SCALE GENOMIC DNA]</scope>
    <source>
        <strain evidence="2">HTCC2594</strain>
    </source>
</reference>
<organism evidence="1 2">
    <name type="scientific">Erythrobacter litoralis (strain HTCC2594)</name>
    <dbReference type="NCBI Taxonomy" id="314225"/>
    <lineage>
        <taxon>Bacteria</taxon>
        <taxon>Pseudomonadati</taxon>
        <taxon>Pseudomonadota</taxon>
        <taxon>Alphaproteobacteria</taxon>
        <taxon>Sphingomonadales</taxon>
        <taxon>Erythrobacteraceae</taxon>
        <taxon>Erythrobacter/Porphyrobacter group</taxon>
        <taxon>Erythrobacter</taxon>
    </lineage>
</organism>
<name>Q2N5Q9_ERYLH</name>
<sequence length="43" mass="4270">MSRFTHHFVAVAAALFIMAGSFGAVISVPPAQASDVAAAPALA</sequence>
<protein>
    <submittedName>
        <fullName evidence="1">Uncharacterized protein</fullName>
    </submittedName>
</protein>
<dbReference type="STRING" id="314225.ELI_14450"/>